<organism evidence="2 3">
    <name type="scientific">Popillia japonica</name>
    <name type="common">Japanese beetle</name>
    <dbReference type="NCBI Taxonomy" id="7064"/>
    <lineage>
        <taxon>Eukaryota</taxon>
        <taxon>Metazoa</taxon>
        <taxon>Ecdysozoa</taxon>
        <taxon>Arthropoda</taxon>
        <taxon>Hexapoda</taxon>
        <taxon>Insecta</taxon>
        <taxon>Pterygota</taxon>
        <taxon>Neoptera</taxon>
        <taxon>Endopterygota</taxon>
        <taxon>Coleoptera</taxon>
        <taxon>Polyphaga</taxon>
        <taxon>Scarabaeiformia</taxon>
        <taxon>Scarabaeidae</taxon>
        <taxon>Rutelinae</taxon>
        <taxon>Popillia</taxon>
    </lineage>
</organism>
<evidence type="ECO:0000313" key="2">
    <source>
        <dbReference type="EMBL" id="KAK9674992.1"/>
    </source>
</evidence>
<keyword evidence="3" id="KW-1185">Reference proteome</keyword>
<proteinExistence type="predicted"/>
<accession>A0AAW1HFP3</accession>
<comment type="caution">
    <text evidence="2">The sequence shown here is derived from an EMBL/GenBank/DDBJ whole genome shotgun (WGS) entry which is preliminary data.</text>
</comment>
<dbReference type="Proteomes" id="UP001458880">
    <property type="component" value="Unassembled WGS sequence"/>
</dbReference>
<feature type="compositionally biased region" description="Basic and acidic residues" evidence="1">
    <location>
        <begin position="59"/>
        <end position="75"/>
    </location>
</feature>
<gene>
    <name evidence="2" type="ORF">QE152_g40725</name>
</gene>
<dbReference type="AlphaFoldDB" id="A0AAW1HFP3"/>
<protein>
    <submittedName>
        <fullName evidence="2">Uncharacterized protein</fullName>
    </submittedName>
</protein>
<reference evidence="2 3" key="1">
    <citation type="journal article" date="2024" name="BMC Genomics">
        <title>De novo assembly and annotation of Popillia japonica's genome with initial clues to its potential as an invasive pest.</title>
        <authorList>
            <person name="Cucini C."/>
            <person name="Boschi S."/>
            <person name="Funari R."/>
            <person name="Cardaioli E."/>
            <person name="Iannotti N."/>
            <person name="Marturano G."/>
            <person name="Paoli F."/>
            <person name="Bruttini M."/>
            <person name="Carapelli A."/>
            <person name="Frati F."/>
            <person name="Nardi F."/>
        </authorList>
    </citation>
    <scope>NUCLEOTIDE SEQUENCE [LARGE SCALE GENOMIC DNA]</scope>
    <source>
        <strain evidence="2">DMR45628</strain>
    </source>
</reference>
<dbReference type="EMBL" id="JASPKY010001345">
    <property type="protein sequence ID" value="KAK9674992.1"/>
    <property type="molecule type" value="Genomic_DNA"/>
</dbReference>
<sequence>MVINSEGINPIEDSFNKIRELKEVMDVHPTKKIILYASEGLNQEYIRKMCECKAPQGRTNEDRMGRVQSAKKSDSNKMLPMPGFRPYEGGLQWS</sequence>
<evidence type="ECO:0000313" key="3">
    <source>
        <dbReference type="Proteomes" id="UP001458880"/>
    </source>
</evidence>
<name>A0AAW1HFP3_POPJA</name>
<evidence type="ECO:0000256" key="1">
    <source>
        <dbReference type="SAM" id="MobiDB-lite"/>
    </source>
</evidence>
<feature type="region of interest" description="Disordered" evidence="1">
    <location>
        <begin position="56"/>
        <end position="94"/>
    </location>
</feature>